<evidence type="ECO:0000259" key="8">
    <source>
        <dbReference type="PROSITE" id="PS50850"/>
    </source>
</evidence>
<feature type="transmembrane region" description="Helical" evidence="7">
    <location>
        <begin position="359"/>
        <end position="378"/>
    </location>
</feature>
<dbReference type="EMBL" id="BAAANY010000002">
    <property type="protein sequence ID" value="GAA1660222.1"/>
    <property type="molecule type" value="Genomic_DNA"/>
</dbReference>
<organism evidence="9 10">
    <name type="scientific">Fodinicola feengrottensis</name>
    <dbReference type="NCBI Taxonomy" id="435914"/>
    <lineage>
        <taxon>Bacteria</taxon>
        <taxon>Bacillati</taxon>
        <taxon>Actinomycetota</taxon>
        <taxon>Actinomycetes</taxon>
        <taxon>Mycobacteriales</taxon>
        <taxon>Fodinicola</taxon>
    </lineage>
</organism>
<feature type="domain" description="Major facilitator superfamily (MFS) profile" evidence="8">
    <location>
        <begin position="174"/>
        <end position="408"/>
    </location>
</feature>
<feature type="transmembrane region" description="Helical" evidence="7">
    <location>
        <begin position="49"/>
        <end position="72"/>
    </location>
</feature>
<keyword evidence="2" id="KW-0813">Transport</keyword>
<dbReference type="InterPro" id="IPR036259">
    <property type="entry name" value="MFS_trans_sf"/>
</dbReference>
<keyword evidence="5 7" id="KW-1133">Transmembrane helix</keyword>
<proteinExistence type="predicted"/>
<comment type="caution">
    <text evidence="9">The sequence shown here is derived from an EMBL/GenBank/DDBJ whole genome shotgun (WGS) entry which is preliminary data.</text>
</comment>
<evidence type="ECO:0000256" key="2">
    <source>
        <dbReference type="ARBA" id="ARBA00022448"/>
    </source>
</evidence>
<keyword evidence="6 7" id="KW-0472">Membrane</keyword>
<feature type="transmembrane region" description="Helical" evidence="7">
    <location>
        <begin position="255"/>
        <end position="278"/>
    </location>
</feature>
<evidence type="ECO:0000256" key="4">
    <source>
        <dbReference type="ARBA" id="ARBA00022692"/>
    </source>
</evidence>
<dbReference type="InterPro" id="IPR010290">
    <property type="entry name" value="TM_effector"/>
</dbReference>
<dbReference type="PANTHER" id="PTHR23513:SF6">
    <property type="entry name" value="MAJOR FACILITATOR SUPERFAMILY ASSOCIATED DOMAIN-CONTAINING PROTEIN"/>
    <property type="match status" value="1"/>
</dbReference>
<evidence type="ECO:0000256" key="1">
    <source>
        <dbReference type="ARBA" id="ARBA00004651"/>
    </source>
</evidence>
<keyword evidence="3" id="KW-1003">Cell membrane</keyword>
<dbReference type="CDD" id="cd06173">
    <property type="entry name" value="MFS_MefA_like"/>
    <property type="match status" value="1"/>
</dbReference>
<gene>
    <name evidence="9" type="ORF">GCM10009765_07050</name>
</gene>
<feature type="transmembrane region" description="Helical" evidence="7">
    <location>
        <begin position="290"/>
        <end position="307"/>
    </location>
</feature>
<sequence>MVTKPVSPWDSPGFLRFWTASTVSGFGTYVTTLAIQVLIVLSLHQGSVAVGLVSAARWLPYLLFGLVAGVLIDRTRRRPLLVATDLGRGVLLVGIPLLAVTHQLTLSVLMAFMAVFGLMSLLNDAAFQSYVPRLVPTNLLTAAHARLDQSDAVSQTSGPALAGGLVSLLTAPWAILVDAASYLVSGILLMRISVAEPPGQPLSIRGVRQDAVEGLRWVYKHPTLRLIALNTHGWFLCSAVVGAVMPAFALRTLDLSPFGLGLALAGGGVGGLAGSLAATRLGARWGSGRVIVACRALSAVSWSFVALSTPHWYGWLVFGAGQLLFGFSLGAENANEMGYRQAVTPDRLQGRMNATMRSINRAMIVIGAPVGGFLGDTIGYRPMLWAGAGGFLVVALALGLSRFRDART</sequence>
<dbReference type="Proteomes" id="UP001500618">
    <property type="component" value="Unassembled WGS sequence"/>
</dbReference>
<accession>A0ABN2FW80</accession>
<keyword evidence="10" id="KW-1185">Reference proteome</keyword>
<evidence type="ECO:0000256" key="7">
    <source>
        <dbReference type="SAM" id="Phobius"/>
    </source>
</evidence>
<evidence type="ECO:0000256" key="5">
    <source>
        <dbReference type="ARBA" id="ARBA00022989"/>
    </source>
</evidence>
<feature type="transmembrane region" description="Helical" evidence="7">
    <location>
        <begin position="313"/>
        <end position="331"/>
    </location>
</feature>
<keyword evidence="4 7" id="KW-0812">Transmembrane</keyword>
<dbReference type="Gene3D" id="1.20.1250.20">
    <property type="entry name" value="MFS general substrate transporter like domains"/>
    <property type="match status" value="1"/>
</dbReference>
<feature type="transmembrane region" description="Helical" evidence="7">
    <location>
        <begin position="21"/>
        <end position="43"/>
    </location>
</feature>
<feature type="transmembrane region" description="Helical" evidence="7">
    <location>
        <begin position="384"/>
        <end position="403"/>
    </location>
</feature>
<comment type="subcellular location">
    <subcellularLocation>
        <location evidence="1">Cell membrane</location>
        <topology evidence="1">Multi-pass membrane protein</topology>
    </subcellularLocation>
</comment>
<name>A0ABN2FW80_9ACTN</name>
<dbReference type="Pfam" id="PF05977">
    <property type="entry name" value="MFS_3"/>
    <property type="match status" value="1"/>
</dbReference>
<evidence type="ECO:0000313" key="10">
    <source>
        <dbReference type="Proteomes" id="UP001500618"/>
    </source>
</evidence>
<reference evidence="9 10" key="1">
    <citation type="journal article" date="2019" name="Int. J. Syst. Evol. Microbiol.">
        <title>The Global Catalogue of Microorganisms (GCM) 10K type strain sequencing project: providing services to taxonomists for standard genome sequencing and annotation.</title>
        <authorList>
            <consortium name="The Broad Institute Genomics Platform"/>
            <consortium name="The Broad Institute Genome Sequencing Center for Infectious Disease"/>
            <person name="Wu L."/>
            <person name="Ma J."/>
        </authorList>
    </citation>
    <scope>NUCLEOTIDE SEQUENCE [LARGE SCALE GENOMIC DNA]</scope>
    <source>
        <strain evidence="9 10">JCM 14718</strain>
    </source>
</reference>
<feature type="transmembrane region" description="Helical" evidence="7">
    <location>
        <begin position="226"/>
        <end position="249"/>
    </location>
</feature>
<dbReference type="SUPFAM" id="SSF103473">
    <property type="entry name" value="MFS general substrate transporter"/>
    <property type="match status" value="1"/>
</dbReference>
<evidence type="ECO:0000256" key="6">
    <source>
        <dbReference type="ARBA" id="ARBA00023136"/>
    </source>
</evidence>
<evidence type="ECO:0000313" key="9">
    <source>
        <dbReference type="EMBL" id="GAA1660222.1"/>
    </source>
</evidence>
<evidence type="ECO:0000256" key="3">
    <source>
        <dbReference type="ARBA" id="ARBA00022475"/>
    </source>
</evidence>
<protein>
    <submittedName>
        <fullName evidence="9">MFS transporter</fullName>
    </submittedName>
</protein>
<dbReference type="PANTHER" id="PTHR23513">
    <property type="entry name" value="INTEGRAL MEMBRANE EFFLUX PROTEIN-RELATED"/>
    <property type="match status" value="1"/>
</dbReference>
<dbReference type="PROSITE" id="PS50850">
    <property type="entry name" value="MFS"/>
    <property type="match status" value="1"/>
</dbReference>
<dbReference type="InterPro" id="IPR020846">
    <property type="entry name" value="MFS_dom"/>
</dbReference>